<dbReference type="GO" id="GO:0015031">
    <property type="term" value="P:protein transport"/>
    <property type="evidence" value="ECO:0007669"/>
    <property type="project" value="UniProtKB-KW"/>
</dbReference>
<dbReference type="OMA" id="VKFYRKE"/>
<dbReference type="EMBL" id="FO082054">
    <property type="protein sequence ID" value="CCE88760.1"/>
    <property type="molecule type" value="Genomic_DNA"/>
</dbReference>
<dbReference type="Pfam" id="PF13862">
    <property type="entry name" value="BCCIP"/>
    <property type="match status" value="1"/>
</dbReference>
<feature type="region of interest" description="Disordered" evidence="4">
    <location>
        <begin position="1"/>
        <end position="30"/>
    </location>
</feature>
<evidence type="ECO:0000313" key="6">
    <source>
        <dbReference type="Proteomes" id="UP000005222"/>
    </source>
</evidence>
<comment type="subcellular location">
    <subcellularLocation>
        <location evidence="3">Nucleus</location>
    </subcellularLocation>
</comment>
<accession>G8YL26</accession>
<keyword evidence="3" id="KW-0653">Protein transport</keyword>
<dbReference type="OrthoDB" id="27543at2759"/>
<dbReference type="PANTHER" id="PTHR13261:SF0">
    <property type="entry name" value="BRCA2 AND CDKN1A-INTERACTING PROTEIN"/>
    <property type="match status" value="1"/>
</dbReference>
<evidence type="ECO:0000313" key="5">
    <source>
        <dbReference type="EMBL" id="CCE88760.1"/>
    </source>
</evidence>
<dbReference type="InterPro" id="IPR025602">
    <property type="entry name" value="BCP1_family"/>
</dbReference>
<dbReference type="PANTHER" id="PTHR13261">
    <property type="entry name" value="BRCA2 AND CDKN1A INTERACTING PROTEIN"/>
    <property type="match status" value="1"/>
</dbReference>
<keyword evidence="6" id="KW-1185">Reference proteome</keyword>
<name>G8YL26_PICSO</name>
<dbReference type="PIRSF" id="PIRSF028983">
    <property type="entry name" value="BCP1"/>
    <property type="match status" value="1"/>
</dbReference>
<dbReference type="STRING" id="559304.G8YL26"/>
<sequence>MGKRRVQEEEESDIDVSSTESEREVEEGEEEEIVNVDFDYFDLNPDVDFHAIKTFLKQLFGDDCNRFDISSLADLILKENSVGTTIKTDGKESDPFALLSVLNIHENIDKASVKTVIDYVLDKTKKDTEFNIMLSKLLGKSGDRKQKVGLIVSERMLNMPVEVVPPMYKMLAEEMEKHEQAHERYEFDFFLVLSKVYQLVAPTVESEEQTKTKKKKLPEGEEPPVELDYFHYEDLVFEKHAKKFAYYNYTDTRQEPDSRRVFTEYGIIPKLSVILLDKNAMKKSIAEMEEMFPPF</sequence>
<protein>
    <recommendedName>
        <fullName evidence="2 3">Protein BCP1</fullName>
    </recommendedName>
</protein>
<reference evidence="5 6" key="1">
    <citation type="journal article" date="2012" name="G3 (Bethesda)">
        <title>Pichia sorbitophila, an interspecies yeast hybrid reveals early steps of genome resolution following polyploidization.</title>
        <authorList>
            <person name="Leh Louis V."/>
            <person name="Despons L."/>
            <person name="Friedrich A."/>
            <person name="Martin T."/>
            <person name="Durrens P."/>
            <person name="Casaregola S."/>
            <person name="Neuveglise C."/>
            <person name="Fairhead C."/>
            <person name="Marck C."/>
            <person name="Cruz J.A."/>
            <person name="Straub M.L."/>
            <person name="Kugler V."/>
            <person name="Sacerdot C."/>
            <person name="Uzunov Z."/>
            <person name="Thierry A."/>
            <person name="Weiss S."/>
            <person name="Bleykasten C."/>
            <person name="De Montigny J."/>
            <person name="Jacques N."/>
            <person name="Jung P."/>
            <person name="Lemaire M."/>
            <person name="Mallet S."/>
            <person name="Morel G."/>
            <person name="Richard G.F."/>
            <person name="Sarkar A."/>
            <person name="Savel G."/>
            <person name="Schacherer J."/>
            <person name="Seret M.L."/>
            <person name="Talla E."/>
            <person name="Samson G."/>
            <person name="Jubin C."/>
            <person name="Poulain J."/>
            <person name="Vacherie B."/>
            <person name="Barbe V."/>
            <person name="Pelletier E."/>
            <person name="Sherman D.J."/>
            <person name="Westhof E."/>
            <person name="Weissenbach J."/>
            <person name="Baret P.V."/>
            <person name="Wincker P."/>
            <person name="Gaillardin C."/>
            <person name="Dujon B."/>
            <person name="Souciet J.L."/>
        </authorList>
    </citation>
    <scope>NUCLEOTIDE SEQUENCE [LARGE SCALE GENOMIC DNA]</scope>
    <source>
        <strain evidence="6">ATCC MYA-4447 / BCRC 22081 / CBS 7064 / NBRC 10061 / NRRL Y-12695</strain>
    </source>
</reference>
<evidence type="ECO:0000256" key="3">
    <source>
        <dbReference type="PIRNR" id="PIRNR028983"/>
    </source>
</evidence>
<evidence type="ECO:0000256" key="4">
    <source>
        <dbReference type="SAM" id="MobiDB-lite"/>
    </source>
</evidence>
<dbReference type="InParanoid" id="G8YL26"/>
<dbReference type="eggNOG" id="KOG3034">
    <property type="taxonomic scope" value="Eukaryota"/>
</dbReference>
<proteinExistence type="inferred from homology"/>
<evidence type="ECO:0000256" key="2">
    <source>
        <dbReference type="ARBA" id="ARBA00014649"/>
    </source>
</evidence>
<evidence type="ECO:0000256" key="1">
    <source>
        <dbReference type="ARBA" id="ARBA00006781"/>
    </source>
</evidence>
<dbReference type="FunCoup" id="G8YL26">
    <property type="interactions" value="1637"/>
</dbReference>
<dbReference type="HOGENOM" id="CLU_068770_2_0_1"/>
<comment type="similarity">
    <text evidence="1 3">Belongs to the BCP1 family.</text>
</comment>
<dbReference type="AlphaFoldDB" id="G8YL26"/>
<organism evidence="5 6">
    <name type="scientific">Pichia sorbitophila (strain ATCC MYA-4447 / BCRC 22081 / CBS 7064 / NBRC 10061 / NRRL Y-12695)</name>
    <name type="common">Hybrid yeast</name>
    <dbReference type="NCBI Taxonomy" id="559304"/>
    <lineage>
        <taxon>Eukaryota</taxon>
        <taxon>Fungi</taxon>
        <taxon>Dikarya</taxon>
        <taxon>Ascomycota</taxon>
        <taxon>Saccharomycotina</taxon>
        <taxon>Pichiomycetes</taxon>
        <taxon>Debaryomycetaceae</taxon>
        <taxon>Millerozyma</taxon>
    </lineage>
</organism>
<dbReference type="GO" id="GO:0005634">
    <property type="term" value="C:nucleus"/>
    <property type="evidence" value="ECO:0007669"/>
    <property type="project" value="UniProtKB-SubCell"/>
</dbReference>
<dbReference type="Proteomes" id="UP000005222">
    <property type="component" value="Chromosome F"/>
</dbReference>
<gene>
    <name evidence="5" type="primary">Piso0_001539</name>
    <name evidence="5" type="ORF">GNLVRS01_PISO0F08629g</name>
</gene>
<keyword evidence="3" id="KW-0813">Transport</keyword>
<keyword evidence="3" id="KW-0539">Nucleus</keyword>
<comment type="function">
    <text evidence="3">Involved in nuclear export, actin cytoskeleton organization and vesicular transport.</text>
</comment>